<comment type="subcellular location">
    <subcellularLocation>
        <location evidence="1">Golgi apparatus membrane</location>
        <topology evidence="1">Peripheral membrane protein</topology>
    </subcellularLocation>
</comment>
<evidence type="ECO:0000256" key="8">
    <source>
        <dbReference type="ARBA" id="ARBA00031340"/>
    </source>
</evidence>
<proteinExistence type="inferred from homology"/>
<accession>A0A9P7A361</accession>
<dbReference type="InterPro" id="IPR013167">
    <property type="entry name" value="COG4_M"/>
</dbReference>
<dbReference type="Gene3D" id="1.10.287.1060">
    <property type="entry name" value="ESAT-6-like"/>
    <property type="match status" value="1"/>
</dbReference>
<evidence type="ECO:0000256" key="6">
    <source>
        <dbReference type="ARBA" id="ARBA00023034"/>
    </source>
</evidence>
<dbReference type="SMART" id="SM00762">
    <property type="entry name" value="Cog4"/>
    <property type="match status" value="1"/>
</dbReference>
<dbReference type="Proteomes" id="UP000714275">
    <property type="component" value="Unassembled WGS sequence"/>
</dbReference>
<evidence type="ECO:0000256" key="1">
    <source>
        <dbReference type="ARBA" id="ARBA00004395"/>
    </source>
</evidence>
<evidence type="ECO:0000256" key="3">
    <source>
        <dbReference type="ARBA" id="ARBA00020975"/>
    </source>
</evidence>
<evidence type="ECO:0000256" key="5">
    <source>
        <dbReference type="ARBA" id="ARBA00022927"/>
    </source>
</evidence>
<dbReference type="Pfam" id="PF20662">
    <property type="entry name" value="COG4_C"/>
    <property type="match status" value="1"/>
</dbReference>
<dbReference type="InterPro" id="IPR048684">
    <property type="entry name" value="COG4_C"/>
</dbReference>
<dbReference type="EMBL" id="JABBWD010000005">
    <property type="protein sequence ID" value="KAG1781416.1"/>
    <property type="molecule type" value="Genomic_DNA"/>
</dbReference>
<dbReference type="InterPro" id="IPR048680">
    <property type="entry name" value="COG4_N"/>
</dbReference>
<dbReference type="Pfam" id="PF20663">
    <property type="entry name" value="COG4_N"/>
    <property type="match status" value="1"/>
</dbReference>
<keyword evidence="11" id="KW-1185">Reference proteome</keyword>
<comment type="similarity">
    <text evidence="2">Belongs to the COG4 family.</text>
</comment>
<dbReference type="AlphaFoldDB" id="A0A9P7A361"/>
<dbReference type="Pfam" id="PF08318">
    <property type="entry name" value="COG4_m"/>
    <property type="match status" value="1"/>
</dbReference>
<dbReference type="PANTHER" id="PTHR24016:SF0">
    <property type="entry name" value="CONSERVED OLIGOMERIC GOLGI COMPLEX SUBUNIT 4"/>
    <property type="match status" value="1"/>
</dbReference>
<dbReference type="Gene3D" id="1.20.58.1970">
    <property type="match status" value="1"/>
</dbReference>
<evidence type="ECO:0000259" key="9">
    <source>
        <dbReference type="SMART" id="SM00762"/>
    </source>
</evidence>
<reference evidence="10" key="1">
    <citation type="journal article" date="2020" name="New Phytol.">
        <title>Comparative genomics reveals dynamic genome evolution in host specialist ectomycorrhizal fungi.</title>
        <authorList>
            <person name="Lofgren L.A."/>
            <person name="Nguyen N.H."/>
            <person name="Vilgalys R."/>
            <person name="Ruytinx J."/>
            <person name="Liao H.L."/>
            <person name="Branco S."/>
            <person name="Kuo A."/>
            <person name="LaButti K."/>
            <person name="Lipzen A."/>
            <person name="Andreopoulos W."/>
            <person name="Pangilinan J."/>
            <person name="Riley R."/>
            <person name="Hundley H."/>
            <person name="Na H."/>
            <person name="Barry K."/>
            <person name="Grigoriev I.V."/>
            <person name="Stajich J.E."/>
            <person name="Kennedy P.G."/>
        </authorList>
    </citation>
    <scope>NUCLEOTIDE SEQUENCE</scope>
    <source>
        <strain evidence="10">DOB743</strain>
    </source>
</reference>
<keyword evidence="4" id="KW-0813">Transport</keyword>
<dbReference type="OrthoDB" id="47059at2759"/>
<keyword evidence="6" id="KW-0333">Golgi apparatus</keyword>
<keyword evidence="5" id="KW-0653">Protein transport</keyword>
<keyword evidence="7" id="KW-0472">Membrane</keyword>
<dbReference type="GO" id="GO:0000139">
    <property type="term" value="C:Golgi membrane"/>
    <property type="evidence" value="ECO:0007669"/>
    <property type="project" value="UniProtKB-SubCell"/>
</dbReference>
<dbReference type="InterPro" id="IPR048682">
    <property type="entry name" value="COG4"/>
</dbReference>
<gene>
    <name evidence="10" type="ORF">EV702DRAFT_1192903</name>
</gene>
<feature type="domain" description="COG4 transport protein middle alpha-helical bundle" evidence="9">
    <location>
        <begin position="177"/>
        <end position="513"/>
    </location>
</feature>
<dbReference type="PANTHER" id="PTHR24016">
    <property type="entry name" value="CONSERVED OLIGOMERIC GOLGI COMPLEX SUBUNIT 4"/>
    <property type="match status" value="1"/>
</dbReference>
<organism evidence="10 11">
    <name type="scientific">Suillus placidus</name>
    <dbReference type="NCBI Taxonomy" id="48579"/>
    <lineage>
        <taxon>Eukaryota</taxon>
        <taxon>Fungi</taxon>
        <taxon>Dikarya</taxon>
        <taxon>Basidiomycota</taxon>
        <taxon>Agaricomycotina</taxon>
        <taxon>Agaricomycetes</taxon>
        <taxon>Agaricomycetidae</taxon>
        <taxon>Boletales</taxon>
        <taxon>Suillineae</taxon>
        <taxon>Suillaceae</taxon>
        <taxon>Suillus</taxon>
    </lineage>
</organism>
<evidence type="ECO:0000256" key="2">
    <source>
        <dbReference type="ARBA" id="ARBA00009215"/>
    </source>
</evidence>
<dbReference type="GO" id="GO:0015031">
    <property type="term" value="P:protein transport"/>
    <property type="evidence" value="ECO:0007669"/>
    <property type="project" value="UniProtKB-KW"/>
</dbReference>
<evidence type="ECO:0000256" key="7">
    <source>
        <dbReference type="ARBA" id="ARBA00023136"/>
    </source>
</evidence>
<evidence type="ECO:0000256" key="4">
    <source>
        <dbReference type="ARBA" id="ARBA00022448"/>
    </source>
</evidence>
<name>A0A9P7A361_9AGAM</name>
<comment type="caution">
    <text evidence="10">The sequence shown here is derived from an EMBL/GenBank/DDBJ whole genome shotgun (WGS) entry which is preliminary data.</text>
</comment>
<evidence type="ECO:0000313" key="11">
    <source>
        <dbReference type="Proteomes" id="UP000714275"/>
    </source>
</evidence>
<sequence>MSGSILNTAPDDLQSQKDPRTLTSLNEILSCLSWYQSVETELSNSLTELLLNRQSIDKSLQQLEVLVPRLNDLQIEVTNFSTKVSATAQTAERVGGRVRSLDEEMRRVGEAAERVGQVMELKSSLAQLQSCIENQDWESAARCCARAMSLPFPIISGPFAESVVPTAESHLPPAQTLQAAREQLLSIFRSHFEQASNKRDAAATTRYFKLFPTIGWEAEGLEAYASFVVDLVRVRAPTSAKTSSPLYFVTALTALLESVAMIVDHHQPVVDKYYGAGKMTIVIKRLLDECDRVVRLTLDSWREDRSIKRKLLDVSNSSFSIAPVMSRKQSSQDDDELDPREIDKLLSEIAGMSGRWYLFRKFLVEQLQDENVEQDIESGRIAPVSRGLNHEGHQSQTNDDLNAWSSDIQPDLLQLVESSSSHQEFDELLMNYYVPMETWYIRTIIDKAHRLSSPDLSQSPVTTTTPDDVFYILKTVYSRVLSVGSFKHIERMTDLLKDFMDYDYAGGIKKKLDEVYRTTANTGGGGRGEKSERECRTSFIILLNDLDLSSSHMERLTKDLLGHQTITQLFLDAEQPHVKRVISSLTGSVAKFRSALKAGVEQLFNQLMRPKLRTLIPDVFKDVSYVLDEDSYNAAEQYDVVRKRFVKTWEGLVDGYKDAFTDSNYRILFGLALDVVARPWEKYILTLHFSELGAVRFDRDLRSIMAYLSSQSIYGDIREKFVRLQQISSLLNLDNEEDVDGFYSGSGISWTFSLQDANNVVALKV</sequence>
<protein>
    <recommendedName>
        <fullName evidence="3">Conserved oligomeric Golgi complex subunit 4</fullName>
    </recommendedName>
    <alternativeName>
        <fullName evidence="8">Component of oligomeric Golgi complex 4</fullName>
    </alternativeName>
</protein>
<evidence type="ECO:0000313" key="10">
    <source>
        <dbReference type="EMBL" id="KAG1781416.1"/>
    </source>
</evidence>